<dbReference type="RefSeq" id="WP_089309294.1">
    <property type="nucleotide sequence ID" value="NZ_FZNK01000019.1"/>
</dbReference>
<proteinExistence type="predicted"/>
<dbReference type="InterPro" id="IPR052906">
    <property type="entry name" value="Type_IV_Methyl-Rstrct_Enzyme"/>
</dbReference>
<reference evidence="2 3" key="1">
    <citation type="submission" date="2017-06" db="EMBL/GenBank/DDBJ databases">
        <authorList>
            <person name="Kim H.J."/>
            <person name="Triplett B.A."/>
        </authorList>
    </citation>
    <scope>NUCLEOTIDE SEQUENCE [LARGE SCALE GENOMIC DNA]</scope>
    <source>
        <strain evidence="2 3">DSM 19316</strain>
    </source>
</reference>
<evidence type="ECO:0000313" key="2">
    <source>
        <dbReference type="EMBL" id="SNR74894.1"/>
    </source>
</evidence>
<dbReference type="Pfam" id="PF04471">
    <property type="entry name" value="Mrr_cat"/>
    <property type="match status" value="1"/>
</dbReference>
<dbReference type="InterPro" id="IPR011335">
    <property type="entry name" value="Restrct_endonuc-II-like"/>
</dbReference>
<dbReference type="PANTHER" id="PTHR30015:SF7">
    <property type="entry name" value="TYPE IV METHYL-DIRECTED RESTRICTION ENZYME ECOKMRR"/>
    <property type="match status" value="1"/>
</dbReference>
<dbReference type="PANTHER" id="PTHR30015">
    <property type="entry name" value="MRR RESTRICTION SYSTEM PROTEIN"/>
    <property type="match status" value="1"/>
</dbReference>
<accession>A0A238YW92</accession>
<sequence>MNDKYRAEELLERVESGERSRELVEELNNLRDTENDDARDLIAIGLYTILAEEPHLFVRNPDDLFDDLHSVDEVTPPGARITFSWVAENPPDKLTEYIDPELLELLNHRDDLIRGSACRILAHFAGTDVSTVEGTAVGLRHLLKDENTVVQGHACLALGHLEDETALRQIKQLQLSDSQYTRAVAEWATEKIQTDRRGESIRWKHKDLFECDPVEFERVVAALWSEMGYSTKVTQRAKDGGYDVDARKKDKRILIQAKRHQNRVGVKTVRETAGLLEIEDADRVVVVTSSSFTNTVEKTDRIELLDGKQLCDLLTAHNIPRDEYS</sequence>
<dbReference type="InterPro" id="IPR011856">
    <property type="entry name" value="tRNA_endonuc-like_dom_sf"/>
</dbReference>
<dbReference type="AlphaFoldDB" id="A0A238YW92"/>
<dbReference type="SUPFAM" id="SSF52980">
    <property type="entry name" value="Restriction endonuclease-like"/>
    <property type="match status" value="1"/>
</dbReference>
<dbReference type="SUPFAM" id="SSF48371">
    <property type="entry name" value="ARM repeat"/>
    <property type="match status" value="1"/>
</dbReference>
<dbReference type="Proteomes" id="UP000198297">
    <property type="component" value="Unassembled WGS sequence"/>
</dbReference>
<dbReference type="Gene3D" id="1.25.10.10">
    <property type="entry name" value="Leucine-rich Repeat Variant"/>
    <property type="match status" value="1"/>
</dbReference>
<dbReference type="Pfam" id="PF13646">
    <property type="entry name" value="HEAT_2"/>
    <property type="match status" value="1"/>
</dbReference>
<gene>
    <name evidence="2" type="ORF">SAMN06266787_11928</name>
</gene>
<evidence type="ECO:0000259" key="1">
    <source>
        <dbReference type="Pfam" id="PF04471"/>
    </source>
</evidence>
<dbReference type="InterPro" id="IPR016024">
    <property type="entry name" value="ARM-type_fold"/>
</dbReference>
<dbReference type="Gene3D" id="3.40.1350.10">
    <property type="match status" value="1"/>
</dbReference>
<dbReference type="EMBL" id="FZNK01000019">
    <property type="protein sequence ID" value="SNR74894.1"/>
    <property type="molecule type" value="Genomic_DNA"/>
</dbReference>
<feature type="domain" description="Restriction endonuclease type IV Mrr" evidence="1">
    <location>
        <begin position="210"/>
        <end position="314"/>
    </location>
</feature>
<dbReference type="InterPro" id="IPR007560">
    <property type="entry name" value="Restrct_endonuc_IV_Mrr"/>
</dbReference>
<dbReference type="GO" id="GO:0003677">
    <property type="term" value="F:DNA binding"/>
    <property type="evidence" value="ECO:0007669"/>
    <property type="project" value="InterPro"/>
</dbReference>
<dbReference type="GO" id="GO:0015666">
    <property type="term" value="F:restriction endodeoxyribonuclease activity"/>
    <property type="evidence" value="ECO:0007669"/>
    <property type="project" value="TreeGrafter"/>
</dbReference>
<dbReference type="InterPro" id="IPR011989">
    <property type="entry name" value="ARM-like"/>
</dbReference>
<organism evidence="2 3">
    <name type="scientific">Halorubrum ezzemoulense</name>
    <name type="common">Halorubrum chaoviator</name>
    <dbReference type="NCBI Taxonomy" id="337243"/>
    <lineage>
        <taxon>Archaea</taxon>
        <taxon>Methanobacteriati</taxon>
        <taxon>Methanobacteriota</taxon>
        <taxon>Stenosarchaea group</taxon>
        <taxon>Halobacteria</taxon>
        <taxon>Halobacteriales</taxon>
        <taxon>Haloferacaceae</taxon>
        <taxon>Halorubrum</taxon>
    </lineage>
</organism>
<name>A0A238YW92_HALEZ</name>
<dbReference type="GO" id="GO:0009307">
    <property type="term" value="P:DNA restriction-modification system"/>
    <property type="evidence" value="ECO:0007669"/>
    <property type="project" value="InterPro"/>
</dbReference>
<protein>
    <submittedName>
        <fullName evidence="2">HEAT repeat-containing protein</fullName>
    </submittedName>
</protein>
<evidence type="ECO:0000313" key="3">
    <source>
        <dbReference type="Proteomes" id="UP000198297"/>
    </source>
</evidence>